<gene>
    <name evidence="1" type="ORF">PARC_a2271</name>
</gene>
<dbReference type="AlphaFoldDB" id="A0A290S3V2"/>
<accession>A0A290S3V2</accession>
<reference evidence="1 2" key="1">
    <citation type="journal article" date="2012" name="J. Bacteriol.">
        <title>Genome sequences of type strains of seven species of the marine bacterium Pseudoalteromonas.</title>
        <authorList>
            <person name="Xie B.B."/>
            <person name="Shu Y.L."/>
            <person name="Qin Q.L."/>
            <person name="Rong J.C."/>
            <person name="Zhang X.Y."/>
            <person name="Chen X.L."/>
            <person name="Shi M."/>
            <person name="He H.L."/>
            <person name="Zhou B.C."/>
            <person name="Zhang Y.Z."/>
        </authorList>
    </citation>
    <scope>NUCLEOTIDE SEQUENCE [LARGE SCALE GENOMIC DNA]</scope>
    <source>
        <strain evidence="1 2">A 37-1-2</strain>
    </source>
</reference>
<dbReference type="KEGG" id="part:PARC_a2271"/>
<sequence length="44" mass="4944">MKLIISACNRFCLTAISWCISKGPPTFNKVNYRLGVFKHLTSSP</sequence>
<evidence type="ECO:0000313" key="2">
    <source>
        <dbReference type="Proteomes" id="UP000016505"/>
    </source>
</evidence>
<dbReference type="Proteomes" id="UP000016505">
    <property type="component" value="Chromosome I"/>
</dbReference>
<name>A0A290S3V2_9GAMM</name>
<organism evidence="1 2">
    <name type="scientific">Pseudoalteromonas arctica A 37-1-2</name>
    <dbReference type="NCBI Taxonomy" id="1117313"/>
    <lineage>
        <taxon>Bacteria</taxon>
        <taxon>Pseudomonadati</taxon>
        <taxon>Pseudomonadota</taxon>
        <taxon>Gammaproteobacteria</taxon>
        <taxon>Alteromonadales</taxon>
        <taxon>Pseudoalteromonadaceae</taxon>
        <taxon>Pseudoalteromonas</taxon>
    </lineage>
</organism>
<protein>
    <submittedName>
        <fullName evidence="1">Uncharacterized protein</fullName>
    </submittedName>
</protein>
<proteinExistence type="predicted"/>
<evidence type="ECO:0000313" key="1">
    <source>
        <dbReference type="EMBL" id="ATC86776.1"/>
    </source>
</evidence>
<dbReference type="EMBL" id="CP011025">
    <property type="protein sequence ID" value="ATC86776.1"/>
    <property type="molecule type" value="Genomic_DNA"/>
</dbReference>